<keyword evidence="22" id="KW-1185">Reference proteome</keyword>
<comment type="catalytic activity">
    <reaction evidence="1">
        <text>7-phospho-2-dehydro-3-deoxy-D-arabino-heptonate = 3-dehydroquinate + phosphate</text>
        <dbReference type="Rhea" id="RHEA:21968"/>
        <dbReference type="ChEBI" id="CHEBI:32364"/>
        <dbReference type="ChEBI" id="CHEBI:43474"/>
        <dbReference type="ChEBI" id="CHEBI:58394"/>
        <dbReference type="EC" id="4.2.3.4"/>
    </reaction>
</comment>
<evidence type="ECO:0000259" key="19">
    <source>
        <dbReference type="Pfam" id="PF01761"/>
    </source>
</evidence>
<evidence type="ECO:0000256" key="2">
    <source>
        <dbReference type="ARBA" id="ARBA00001911"/>
    </source>
</evidence>
<evidence type="ECO:0000313" key="21">
    <source>
        <dbReference type="EMBL" id="EFL44253.1"/>
    </source>
</evidence>
<evidence type="ECO:0000256" key="3">
    <source>
        <dbReference type="ARBA" id="ARBA00001941"/>
    </source>
</evidence>
<dbReference type="Pfam" id="PF01761">
    <property type="entry name" value="DHQ_synthase"/>
    <property type="match status" value="1"/>
</dbReference>
<evidence type="ECO:0000256" key="17">
    <source>
        <dbReference type="ARBA" id="ARBA00023285"/>
    </source>
</evidence>
<evidence type="ECO:0000256" key="11">
    <source>
        <dbReference type="ARBA" id="ARBA00022723"/>
    </source>
</evidence>
<evidence type="ECO:0000256" key="9">
    <source>
        <dbReference type="ARBA" id="ARBA00022490"/>
    </source>
</evidence>
<evidence type="ECO:0000256" key="18">
    <source>
        <dbReference type="NCBIfam" id="TIGR01357"/>
    </source>
</evidence>
<keyword evidence="14" id="KW-0520">NAD</keyword>
<feature type="domain" description="3-dehydroquinate synthase C-terminal" evidence="20">
    <location>
        <begin position="190"/>
        <end position="333"/>
    </location>
</feature>
<dbReference type="InterPro" id="IPR030960">
    <property type="entry name" value="DHQS/DOIS_N"/>
</dbReference>
<dbReference type="NCBIfam" id="TIGR01357">
    <property type="entry name" value="aroB"/>
    <property type="match status" value="1"/>
</dbReference>
<sequence>MSIHDNNHDAIMVSCASKRYPIVVETGALSHIAKLVMSVTDASRICVISDSTVAALYGHIVCDALNEAGVLAHIVEFPAGEQHKTIPTCARMLERIAGYELTRSDCIIALGGGVTGDMGGLCAALYMRGIQLIHIPTSLLAMVDSSIGGKTAADLEAGKNLVGSFTQPQAVIIDPATLTTLPKNVLHDACGEVIKYGAMADAALFEELSSHRLTDDIHTNEPISEHTCASIRRCAEIKAQVVSQDECESSIRQVLNFGHTIGHAIEAASNFSIGHGSCVGMDMCYMMRAAARKGWADSNIARQLEDILTSYDLPIRTPFLPNELYPFILHDKKRRGDTITIVLTPTIGHAELKTIPIQEMRELLELGA</sequence>
<dbReference type="Gene3D" id="3.40.50.1970">
    <property type="match status" value="1"/>
</dbReference>
<comment type="cofactor">
    <cofactor evidence="2">
        <name>NAD(+)</name>
        <dbReference type="ChEBI" id="CHEBI:57540"/>
    </cofactor>
</comment>
<dbReference type="CDD" id="cd08195">
    <property type="entry name" value="DHQS"/>
    <property type="match status" value="1"/>
</dbReference>
<dbReference type="SUPFAM" id="SSF56796">
    <property type="entry name" value="Dehydroquinate synthase-like"/>
    <property type="match status" value="1"/>
</dbReference>
<evidence type="ECO:0000256" key="15">
    <source>
        <dbReference type="ARBA" id="ARBA00023141"/>
    </source>
</evidence>
<accession>A0ABN0B0I8</accession>
<evidence type="ECO:0000256" key="10">
    <source>
        <dbReference type="ARBA" id="ARBA00022605"/>
    </source>
</evidence>
<dbReference type="EC" id="4.2.3.4" evidence="7 18"/>
<comment type="pathway">
    <text evidence="5">Metabolic intermediate biosynthesis; chorismate biosynthesis; chorismate from D-erythrose 4-phosphate and phosphoenolpyruvate: step 2/7.</text>
</comment>
<gene>
    <name evidence="21" type="primary">aroB</name>
    <name evidence="21" type="ORF">HMPREF9248_1075</name>
</gene>
<comment type="similarity">
    <text evidence="6">Belongs to the sugar phosphate cyclases superfamily. Dehydroquinate synthase family.</text>
</comment>
<keyword evidence="17" id="KW-0170">Cobalt</keyword>
<dbReference type="PIRSF" id="PIRSF001455">
    <property type="entry name" value="DHQ_synth"/>
    <property type="match status" value="1"/>
</dbReference>
<comment type="subcellular location">
    <subcellularLocation>
        <location evidence="4">Cytoplasm</location>
    </subcellularLocation>
</comment>
<evidence type="ECO:0000256" key="12">
    <source>
        <dbReference type="ARBA" id="ARBA00022741"/>
    </source>
</evidence>
<dbReference type="InterPro" id="IPR030963">
    <property type="entry name" value="DHQ_synth_fam"/>
</dbReference>
<evidence type="ECO:0000313" key="22">
    <source>
        <dbReference type="Proteomes" id="UP000004431"/>
    </source>
</evidence>
<keyword evidence="13" id="KW-0862">Zinc</keyword>
<comment type="cofactor">
    <cofactor evidence="3">
        <name>Co(2+)</name>
        <dbReference type="ChEBI" id="CHEBI:48828"/>
    </cofactor>
</comment>
<keyword evidence="10" id="KW-0028">Amino-acid biosynthesis</keyword>
<keyword evidence="9" id="KW-0963">Cytoplasm</keyword>
<keyword evidence="15" id="KW-0057">Aromatic amino acid biosynthesis</keyword>
<dbReference type="InterPro" id="IPR056179">
    <property type="entry name" value="DHQS_C"/>
</dbReference>
<dbReference type="Pfam" id="PF24621">
    <property type="entry name" value="DHQS_C"/>
    <property type="match status" value="1"/>
</dbReference>
<feature type="domain" description="3-dehydroquinate synthase N-terminal" evidence="19">
    <location>
        <begin position="75"/>
        <end position="186"/>
    </location>
</feature>
<protein>
    <recommendedName>
        <fullName evidence="8 18">3-dehydroquinate synthase</fullName>
        <ecNumber evidence="7 18">4.2.3.4</ecNumber>
    </recommendedName>
</protein>
<keyword evidence="11" id="KW-0479">Metal-binding</keyword>
<keyword evidence="16 21" id="KW-0456">Lyase</keyword>
<evidence type="ECO:0000256" key="1">
    <source>
        <dbReference type="ARBA" id="ARBA00001393"/>
    </source>
</evidence>
<dbReference type="PANTHER" id="PTHR43622">
    <property type="entry name" value="3-DEHYDROQUINATE SYNTHASE"/>
    <property type="match status" value="1"/>
</dbReference>
<dbReference type="GO" id="GO:0003856">
    <property type="term" value="F:3-dehydroquinate synthase activity"/>
    <property type="evidence" value="ECO:0007669"/>
    <property type="project" value="UniProtKB-EC"/>
</dbReference>
<proteinExistence type="inferred from homology"/>
<dbReference type="EMBL" id="AEDQ01000017">
    <property type="protein sequence ID" value="EFL44253.1"/>
    <property type="molecule type" value="Genomic_DNA"/>
</dbReference>
<dbReference type="Gene3D" id="1.20.1090.10">
    <property type="entry name" value="Dehydroquinate synthase-like - alpha domain"/>
    <property type="match status" value="1"/>
</dbReference>
<keyword evidence="12" id="KW-0547">Nucleotide-binding</keyword>
<evidence type="ECO:0000259" key="20">
    <source>
        <dbReference type="Pfam" id="PF24621"/>
    </source>
</evidence>
<evidence type="ECO:0000256" key="13">
    <source>
        <dbReference type="ARBA" id="ARBA00022833"/>
    </source>
</evidence>
<evidence type="ECO:0000256" key="6">
    <source>
        <dbReference type="ARBA" id="ARBA00005412"/>
    </source>
</evidence>
<comment type="caution">
    <text evidence="21">The sequence shown here is derived from an EMBL/GenBank/DDBJ whole genome shotgun (WGS) entry which is preliminary data.</text>
</comment>
<evidence type="ECO:0000256" key="4">
    <source>
        <dbReference type="ARBA" id="ARBA00004496"/>
    </source>
</evidence>
<evidence type="ECO:0000256" key="7">
    <source>
        <dbReference type="ARBA" id="ARBA00013031"/>
    </source>
</evidence>
<evidence type="ECO:0000256" key="5">
    <source>
        <dbReference type="ARBA" id="ARBA00004661"/>
    </source>
</evidence>
<evidence type="ECO:0000256" key="8">
    <source>
        <dbReference type="ARBA" id="ARBA00017684"/>
    </source>
</evidence>
<organism evidence="21 22">
    <name type="scientific">Fannyhessea vaginae PB189-T1-4</name>
    <dbReference type="NCBI Taxonomy" id="866774"/>
    <lineage>
        <taxon>Bacteria</taxon>
        <taxon>Bacillati</taxon>
        <taxon>Actinomycetota</taxon>
        <taxon>Coriobacteriia</taxon>
        <taxon>Coriobacteriales</taxon>
        <taxon>Atopobiaceae</taxon>
        <taxon>Fannyhessea</taxon>
    </lineage>
</organism>
<evidence type="ECO:0000256" key="16">
    <source>
        <dbReference type="ARBA" id="ARBA00023239"/>
    </source>
</evidence>
<dbReference type="RefSeq" id="WP_006303963.1">
    <property type="nucleotide sequence ID" value="NZ_AEDQ01000017.1"/>
</dbReference>
<dbReference type="Proteomes" id="UP000004431">
    <property type="component" value="Unassembled WGS sequence"/>
</dbReference>
<dbReference type="PANTHER" id="PTHR43622:SF7">
    <property type="entry name" value="3-DEHYDROQUINATE SYNTHASE, CHLOROPLASTIC"/>
    <property type="match status" value="1"/>
</dbReference>
<dbReference type="InterPro" id="IPR050071">
    <property type="entry name" value="Dehydroquinate_synthase"/>
</dbReference>
<dbReference type="InterPro" id="IPR016037">
    <property type="entry name" value="DHQ_synth_AroB"/>
</dbReference>
<evidence type="ECO:0000256" key="14">
    <source>
        <dbReference type="ARBA" id="ARBA00023027"/>
    </source>
</evidence>
<reference evidence="21 22" key="1">
    <citation type="submission" date="2010-08" db="EMBL/GenBank/DDBJ databases">
        <authorList>
            <person name="Durkin A.S."/>
            <person name="Madupu R."/>
            <person name="Torralba M."/>
            <person name="Gillis M."/>
            <person name="Methe B."/>
            <person name="Sutton G."/>
            <person name="Nelson K.E."/>
        </authorList>
    </citation>
    <scope>NUCLEOTIDE SEQUENCE [LARGE SCALE GENOMIC DNA]</scope>
    <source>
        <strain evidence="21 22">PB189-T1-4</strain>
    </source>
</reference>
<name>A0ABN0B0I8_9ACTN</name>